<sequence length="2049" mass="215596">MTAPLTLAQERLWFLDRLDPGDPAYTINQVSRVYGPLDLDALTRAFTAIVARHEPLRTTFPEVDGEPVQRVAAPGPVEVELVDATEAEAYALAAARTNTRFDLARGPLFRVSVLRLGPEEHVLCLVLHHIVADGWSMGVLLSELATLYDGGAPAPLPTTFTDHARAERARDDGPSFGYWRDRLADPPVLDLPTDLPRPAVRSSRGAFVHRTMPAGTFEAVGRLARQRRCTPFVVLLAAYQILLARHTGQTDVCVGTPVLGRDDVDLEPLIGYFTSAVVVRADLSGDPTFVEVLAATRSSFLAAMAHPALPFERLVAEPGVDRDSSRTPLFQTMFGFHRTDPDVDAALFGGRAGPGFPGVDGDPGDQHVKFDLSLDVFVSPDRLDVGFAYSTDLFRSETVAALADRWATLLAGILADPACRISALPMVGAAERARLLSWGEGEDLPPLSGVPEQVARSVSAHPDRAAVRCGAITWTYAQLSALADAHARELRAAGVIPGDLVAVCLPRSVELVAALLAAWRCGAGYVPLDPGHPADRRAEIVADAGVAALVTGDGVRPVAGRRARPGAAYVLHTSGSTGRPKGVVVGHPALAARVAWMVPAYGLGPHDRVVQFASVAFDTHAEEIWPTLVAGGTVVVLPEGPRTLTDALPGLADTTVLDLPTAYWHELVAHLDDVAWPAALRLVILGGEQVDGAAVAAWLARFPGIRLVNTYGPTEATVIATSAELSAGGVGGRPPIGRPLGGTRVLVLDAAGRLTPPGVPGELHLGGAGLADGYLDDPDLTAARFVDIDGERYYRTGDRALWRPDGQLEFRVRLDDQVKVRGHRVEPGEVAARLREHPAVAQAAVVVRDGALVAYVVQPLGVGAVTGEELREFAGRLLPAHLVPSAVVVVGALPLTPAGKVDVRALPAPAPRPAGRTPAAGTEELIAGIWADLLGASGVGADDDFFALGGHSLHAVRVVARLRAAAGREVPIRELFAHPTVEGLARVVDGLAGGAEPIPVRPADAELVLSYGQERLWFLDQLDPGDPAYTMCAARRWRGPLDADLLDRALTAIVGRHASLRTRFVAGPDGPRAIVDPPAPFRAERIDLTGRLTADWPDPGTGGLGAGRAADREGWARELVAERTNGTFDLASGPLLRVTVLRLADDEYVLCLVVHHIVADGVSVNVFLAELLAQLGGSAAAGALAVQYPDYAHWQRARPDGAALAYWSAQLADPPVLDLATDRPRTTAPDSTGDAVGLRLPAALAADLEAVARAEGCTLFMLLLAAWQTLLARHAGQDDICVGSPVAGRDRVELEPMIGYLLNTLVLRGDLSGDPTFRELLARTRAAVLDAFTHQDIPFERLAAGLRPDRDLSRTPLFQTMLVLHNQNSGVPAQPPPGVLLDGFDTGYRAVKTDLALEAWREPDALNLSLGYRVDLFDPATAGTLAARLERLLVAVASDPGVRLSTLVGPTAVERAWLTTVGTGPLVSGARTALDLFAERVAARPDAPAVVDGGRTLSYRELDRRAAGLARVLVADGVRAGAVVGVCLERSADLVVALVAVWKAGGGYLPLDPDYPAARLEHMVTDSGAALVVTHERWRARFPRTVVVEDAVSGPADGGASGPLAYVIYTSGSTGRPKGVLVGHAALAARVAWMVEAYALTPADRIPQFASVGFDTHAEEIWPALAAGACLLVLRGGGTALPELLASPAGRDVTVLDLPTPYWHELVAGLDAVDWPAGLRLVILGADAVRGDAVAVWRRRFPQVRLVNTYGPTEATVIATATDLTGTATGSGGRPPIGRPVGGTTVSVRDEAGRLAAPGVPGELVVGGVGLADGYVGAPELTAHRFVTLDGERTYRTGDRARWTGDGQLEFLGRLDDQVKVRGHRIELGEVEARLLGHPGVSAAVAAVRDGALVGYVVGDVADAELRAHLAATLPGHMVPTAFVALARLPLTGNGKLDRRALPAPAPPAPGRAPGTAAEELVASIWGEVLGLDGIGADDDFFALGGHSLLAVRVVARLRAAELDVTVRTLFAHPTVAGLATVVEALIVAQLDALSDEEAELLLQGGPHV</sequence>
<dbReference type="Pfam" id="PF00501">
    <property type="entry name" value="AMP-binding"/>
    <property type="match status" value="3"/>
</dbReference>
<keyword evidence="2" id="KW-0596">Phosphopantetheine</keyword>
<dbReference type="PROSITE" id="PS00455">
    <property type="entry name" value="AMP_BINDING"/>
    <property type="match status" value="2"/>
</dbReference>
<dbReference type="InterPro" id="IPR009081">
    <property type="entry name" value="PP-bd_ACP"/>
</dbReference>
<dbReference type="InterPro" id="IPR000873">
    <property type="entry name" value="AMP-dep_synth/lig_dom"/>
</dbReference>
<dbReference type="Proteomes" id="UP000622552">
    <property type="component" value="Unassembled WGS sequence"/>
</dbReference>
<dbReference type="PROSITE" id="PS50075">
    <property type="entry name" value="CARRIER"/>
    <property type="match status" value="2"/>
</dbReference>
<dbReference type="Pfam" id="PF13193">
    <property type="entry name" value="AMP-binding_C"/>
    <property type="match status" value="2"/>
</dbReference>
<dbReference type="InterPro" id="IPR001242">
    <property type="entry name" value="Condensation_dom"/>
</dbReference>
<keyword evidence="3" id="KW-0597">Phosphoprotein</keyword>
<dbReference type="GO" id="GO:0031177">
    <property type="term" value="F:phosphopantetheine binding"/>
    <property type="evidence" value="ECO:0007669"/>
    <property type="project" value="InterPro"/>
</dbReference>
<name>A0A8J7GDU9_9ACTN</name>
<dbReference type="Gene3D" id="3.30.559.10">
    <property type="entry name" value="Chloramphenicol acetyltransferase-like domain"/>
    <property type="match status" value="2"/>
</dbReference>
<protein>
    <submittedName>
        <fullName evidence="5">Amino acid adenylation domain-containing protein</fullName>
    </submittedName>
</protein>
<gene>
    <name evidence="5" type="ORF">IW245_003063</name>
</gene>
<evidence type="ECO:0000259" key="4">
    <source>
        <dbReference type="PROSITE" id="PS50075"/>
    </source>
</evidence>
<dbReference type="SMART" id="SM00823">
    <property type="entry name" value="PKS_PP"/>
    <property type="match status" value="2"/>
</dbReference>
<keyword evidence="6" id="KW-1185">Reference proteome</keyword>
<dbReference type="PANTHER" id="PTHR45527:SF1">
    <property type="entry name" value="FATTY ACID SYNTHASE"/>
    <property type="match status" value="1"/>
</dbReference>
<dbReference type="Pfam" id="PF00668">
    <property type="entry name" value="Condensation"/>
    <property type="match status" value="2"/>
</dbReference>
<dbReference type="RefSeq" id="WP_197003788.1">
    <property type="nucleotide sequence ID" value="NZ_BONS01000016.1"/>
</dbReference>
<dbReference type="GO" id="GO:0044550">
    <property type="term" value="P:secondary metabolite biosynthetic process"/>
    <property type="evidence" value="ECO:0007669"/>
    <property type="project" value="TreeGrafter"/>
</dbReference>
<dbReference type="PANTHER" id="PTHR45527">
    <property type="entry name" value="NONRIBOSOMAL PEPTIDE SYNTHETASE"/>
    <property type="match status" value="1"/>
</dbReference>
<dbReference type="Gene3D" id="1.10.1200.10">
    <property type="entry name" value="ACP-like"/>
    <property type="match status" value="1"/>
</dbReference>
<dbReference type="Gene3D" id="3.30.300.30">
    <property type="match status" value="2"/>
</dbReference>
<dbReference type="SUPFAM" id="SSF56801">
    <property type="entry name" value="Acetyl-CoA synthetase-like"/>
    <property type="match status" value="2"/>
</dbReference>
<dbReference type="CDD" id="cd19531">
    <property type="entry name" value="LCL_NRPS-like"/>
    <property type="match status" value="2"/>
</dbReference>
<dbReference type="InterPro" id="IPR029058">
    <property type="entry name" value="AB_hydrolase_fold"/>
</dbReference>
<dbReference type="FunFam" id="1.10.1200.10:FF:000016">
    <property type="entry name" value="Non-ribosomal peptide synthase"/>
    <property type="match status" value="1"/>
</dbReference>
<feature type="domain" description="Carrier" evidence="4">
    <location>
        <begin position="1953"/>
        <end position="2027"/>
    </location>
</feature>
<accession>A0A8J7GDU9</accession>
<organism evidence="5 6">
    <name type="scientific">Longispora fulva</name>
    <dbReference type="NCBI Taxonomy" id="619741"/>
    <lineage>
        <taxon>Bacteria</taxon>
        <taxon>Bacillati</taxon>
        <taxon>Actinomycetota</taxon>
        <taxon>Actinomycetes</taxon>
        <taxon>Micromonosporales</taxon>
        <taxon>Micromonosporaceae</taxon>
        <taxon>Longispora</taxon>
    </lineage>
</organism>
<dbReference type="InterPro" id="IPR020806">
    <property type="entry name" value="PKS_PP-bd"/>
</dbReference>
<dbReference type="NCBIfam" id="TIGR01733">
    <property type="entry name" value="AA-adenyl-dom"/>
    <property type="match status" value="1"/>
</dbReference>
<dbReference type="InterPro" id="IPR036736">
    <property type="entry name" value="ACP-like_sf"/>
</dbReference>
<evidence type="ECO:0000313" key="5">
    <source>
        <dbReference type="EMBL" id="MBG6136869.1"/>
    </source>
</evidence>
<dbReference type="InterPro" id="IPR006162">
    <property type="entry name" value="Ppantetheine_attach_site"/>
</dbReference>
<dbReference type="InterPro" id="IPR023213">
    <property type="entry name" value="CAT-like_dom_sf"/>
</dbReference>
<dbReference type="InterPro" id="IPR042099">
    <property type="entry name" value="ANL_N_sf"/>
</dbReference>
<dbReference type="InterPro" id="IPR020845">
    <property type="entry name" value="AMP-binding_CS"/>
</dbReference>
<dbReference type="GO" id="GO:0005737">
    <property type="term" value="C:cytoplasm"/>
    <property type="evidence" value="ECO:0007669"/>
    <property type="project" value="TreeGrafter"/>
</dbReference>
<feature type="domain" description="Carrier" evidence="4">
    <location>
        <begin position="917"/>
        <end position="992"/>
    </location>
</feature>
<dbReference type="FunFam" id="1.10.1200.10:FF:000005">
    <property type="entry name" value="Nonribosomal peptide synthetase 1"/>
    <property type="match status" value="1"/>
</dbReference>
<dbReference type="InterPro" id="IPR025110">
    <property type="entry name" value="AMP-bd_C"/>
</dbReference>
<dbReference type="InterPro" id="IPR045851">
    <property type="entry name" value="AMP-bd_C_sf"/>
</dbReference>
<reference evidence="5" key="1">
    <citation type="submission" date="2020-11" db="EMBL/GenBank/DDBJ databases">
        <title>Sequencing the genomes of 1000 actinobacteria strains.</title>
        <authorList>
            <person name="Klenk H.-P."/>
        </authorList>
    </citation>
    <scope>NUCLEOTIDE SEQUENCE</scope>
    <source>
        <strain evidence="5">DSM 45356</strain>
    </source>
</reference>
<dbReference type="EMBL" id="JADOUF010000001">
    <property type="protein sequence ID" value="MBG6136869.1"/>
    <property type="molecule type" value="Genomic_DNA"/>
</dbReference>
<dbReference type="Gene3D" id="3.30.559.30">
    <property type="entry name" value="Nonribosomal peptide synthetase, condensation domain"/>
    <property type="match status" value="2"/>
</dbReference>
<dbReference type="GO" id="GO:0072330">
    <property type="term" value="P:monocarboxylic acid biosynthetic process"/>
    <property type="evidence" value="ECO:0007669"/>
    <property type="project" value="UniProtKB-ARBA"/>
</dbReference>
<comment type="caution">
    <text evidence="5">The sequence shown here is derived from an EMBL/GenBank/DDBJ whole genome shotgun (WGS) entry which is preliminary data.</text>
</comment>
<evidence type="ECO:0000256" key="3">
    <source>
        <dbReference type="ARBA" id="ARBA00022553"/>
    </source>
</evidence>
<dbReference type="GO" id="GO:0003824">
    <property type="term" value="F:catalytic activity"/>
    <property type="evidence" value="ECO:0007669"/>
    <property type="project" value="InterPro"/>
</dbReference>
<proteinExistence type="predicted"/>
<evidence type="ECO:0000256" key="1">
    <source>
        <dbReference type="ARBA" id="ARBA00001957"/>
    </source>
</evidence>
<comment type="cofactor">
    <cofactor evidence="1">
        <name>pantetheine 4'-phosphate</name>
        <dbReference type="ChEBI" id="CHEBI:47942"/>
    </cofactor>
</comment>
<dbReference type="CDD" id="cd05930">
    <property type="entry name" value="A_NRPS"/>
    <property type="match status" value="2"/>
</dbReference>
<dbReference type="GO" id="GO:0008610">
    <property type="term" value="P:lipid biosynthetic process"/>
    <property type="evidence" value="ECO:0007669"/>
    <property type="project" value="UniProtKB-ARBA"/>
</dbReference>
<dbReference type="SUPFAM" id="SSF52777">
    <property type="entry name" value="CoA-dependent acyltransferases"/>
    <property type="match status" value="4"/>
</dbReference>
<dbReference type="Gene3D" id="3.40.50.1820">
    <property type="entry name" value="alpha/beta hydrolase"/>
    <property type="match status" value="1"/>
</dbReference>
<evidence type="ECO:0000256" key="2">
    <source>
        <dbReference type="ARBA" id="ARBA00022450"/>
    </source>
</evidence>
<dbReference type="PROSITE" id="PS00012">
    <property type="entry name" value="PHOSPHOPANTETHEINE"/>
    <property type="match status" value="2"/>
</dbReference>
<dbReference type="InterPro" id="IPR010071">
    <property type="entry name" value="AA_adenyl_dom"/>
</dbReference>
<dbReference type="Pfam" id="PF00550">
    <property type="entry name" value="PP-binding"/>
    <property type="match status" value="2"/>
</dbReference>
<evidence type="ECO:0000313" key="6">
    <source>
        <dbReference type="Proteomes" id="UP000622552"/>
    </source>
</evidence>
<dbReference type="GO" id="GO:0043041">
    <property type="term" value="P:amino acid activation for nonribosomal peptide biosynthetic process"/>
    <property type="evidence" value="ECO:0007669"/>
    <property type="project" value="TreeGrafter"/>
</dbReference>
<dbReference type="Gene3D" id="3.40.50.12780">
    <property type="entry name" value="N-terminal domain of ligase-like"/>
    <property type="match status" value="2"/>
</dbReference>
<dbReference type="SUPFAM" id="SSF47336">
    <property type="entry name" value="ACP-like"/>
    <property type="match status" value="2"/>
</dbReference>